<evidence type="ECO:0000313" key="2">
    <source>
        <dbReference type="Proteomes" id="UP000649114"/>
    </source>
</evidence>
<dbReference type="Proteomes" id="UP000649114">
    <property type="component" value="Unassembled WGS sequence"/>
</dbReference>
<proteinExistence type="predicted"/>
<dbReference type="PANTHER" id="PTHR37015">
    <property type="entry name" value="REVERSE TRANSCRIPTASE DOMAIN-CONTAINING PROTEIN"/>
    <property type="match status" value="1"/>
</dbReference>
<dbReference type="PANTHER" id="PTHR37015:SF2">
    <property type="entry name" value="REVERSE TRANSCRIPTASE DOMAIN-CONTAINING PROTEIN"/>
    <property type="match status" value="1"/>
</dbReference>
<name>A0AAN6BJY9_ASPLE</name>
<sequence length="364" mass="41112">MASNTALSQTIRSLTLSKIRELAETAQHLSVALTCLPAGTKERYPGASKDVTISHIERWLDQARYGSSIPWKMMEGNPKAKDDSDDEDFLIVEARQKQCLQQLCDQFEAVVFQPREANEQEIHAFLEDLFLGDEGKRALSKLRSLVKDRCETIWKTEEPFNPISLSNCIKAPSPGSAPGTAASAAFFTSSFGQPAFCFGRDHVDLILATYEKVQNALFNTDSRASAVTEHLRHMIGERFGVSGIPDAFFFRSNWAVSLINKYKENKKQAYLDAKEEFEELIERERLQRYQVVFPEGESGATPVLDRSELSTFMAFEEYTRIRESTDTLLQVLYTKLMDVPGESDIKLTEKSTGWEAIWDYGGVE</sequence>
<reference evidence="1" key="1">
    <citation type="journal article" date="2020" name="bioRxiv">
        <title>Genomic and phenotypic heterogeneity of clinical isolates of the human pathogens Aspergillus fumigatus, Aspergillus lentulus and Aspergillus fumigatiaffinis.</title>
        <authorList>
            <person name="dos Santos R.A.C."/>
            <person name="Steenwyk J.L."/>
            <person name="Rivero-Menendez O."/>
            <person name="Mead M.E."/>
            <person name="Silva L.P."/>
            <person name="Bastos R.W."/>
            <person name="Alastruey-Izquierdo A."/>
            <person name="Goldman G.H."/>
            <person name="Rokas A."/>
        </authorList>
    </citation>
    <scope>NUCLEOTIDE SEQUENCE</scope>
    <source>
        <strain evidence="1">CNM-CM8927</strain>
    </source>
</reference>
<accession>A0AAN6BJY9</accession>
<comment type="caution">
    <text evidence="1">The sequence shown here is derived from an EMBL/GenBank/DDBJ whole genome shotgun (WGS) entry which is preliminary data.</text>
</comment>
<evidence type="ECO:0000313" key="1">
    <source>
        <dbReference type="EMBL" id="KAF4200126.1"/>
    </source>
</evidence>
<organism evidence="1 2">
    <name type="scientific">Aspergillus lentulus</name>
    <dbReference type="NCBI Taxonomy" id="293939"/>
    <lineage>
        <taxon>Eukaryota</taxon>
        <taxon>Fungi</taxon>
        <taxon>Dikarya</taxon>
        <taxon>Ascomycota</taxon>
        <taxon>Pezizomycotina</taxon>
        <taxon>Eurotiomycetes</taxon>
        <taxon>Eurotiomycetidae</taxon>
        <taxon>Eurotiales</taxon>
        <taxon>Aspergillaceae</taxon>
        <taxon>Aspergillus</taxon>
        <taxon>Aspergillus subgen. Fumigati</taxon>
    </lineage>
</organism>
<reference evidence="1" key="2">
    <citation type="submission" date="2020-04" db="EMBL/GenBank/DDBJ databases">
        <authorList>
            <person name="Santos R.A.C."/>
            <person name="Steenwyk J.L."/>
            <person name="Rivero-Menendez O."/>
            <person name="Mead M.E."/>
            <person name="Silva L.P."/>
            <person name="Bastos R.W."/>
            <person name="Alastruey-Izquierdo A."/>
            <person name="Goldman G.H."/>
            <person name="Rokas A."/>
        </authorList>
    </citation>
    <scope>NUCLEOTIDE SEQUENCE</scope>
    <source>
        <strain evidence="1">CNM-CM8927</strain>
    </source>
</reference>
<protein>
    <submittedName>
        <fullName evidence="1">Uncharacterized protein</fullName>
    </submittedName>
</protein>
<dbReference type="AlphaFoldDB" id="A0AAN6BJY9"/>
<gene>
    <name evidence="1" type="ORF">CNMCM8927_003966</name>
</gene>
<dbReference type="EMBL" id="JAAAPU010000231">
    <property type="protein sequence ID" value="KAF4200126.1"/>
    <property type="molecule type" value="Genomic_DNA"/>
</dbReference>